<dbReference type="Proteomes" id="UP000550787">
    <property type="component" value="Unassembled WGS sequence"/>
</dbReference>
<evidence type="ECO:0000313" key="4">
    <source>
        <dbReference type="EMBL" id="MBB2156370.1"/>
    </source>
</evidence>
<evidence type="ECO:0000313" key="5">
    <source>
        <dbReference type="Proteomes" id="UP000550787"/>
    </source>
</evidence>
<comment type="caution">
    <text evidence="4">The sequence shown here is derived from an EMBL/GenBank/DDBJ whole genome shotgun (WGS) entry which is preliminary data.</text>
</comment>
<keyword evidence="2" id="KW-0328">Glycosyltransferase</keyword>
<dbReference type="SUPFAM" id="SSF53756">
    <property type="entry name" value="UDP-Glycosyltransferase/glycogen phosphorylase"/>
    <property type="match status" value="1"/>
</dbReference>
<dbReference type="GO" id="GO:0016757">
    <property type="term" value="F:glycosyltransferase activity"/>
    <property type="evidence" value="ECO:0007669"/>
    <property type="project" value="UniProtKB-KW"/>
</dbReference>
<accession>A0A7W4FEQ0</accession>
<dbReference type="Pfam" id="PF13641">
    <property type="entry name" value="Glyco_tranf_2_3"/>
    <property type="match status" value="1"/>
</dbReference>
<proteinExistence type="inferred from homology"/>
<evidence type="ECO:0000256" key="2">
    <source>
        <dbReference type="ARBA" id="ARBA00022676"/>
    </source>
</evidence>
<gene>
    <name evidence="4" type="ORF">HLH33_08605</name>
</gene>
<name>A0A7W4FEQ0_GLUDI</name>
<dbReference type="PANTHER" id="PTHR43179">
    <property type="entry name" value="RHAMNOSYLTRANSFERASE WBBL"/>
    <property type="match status" value="1"/>
</dbReference>
<dbReference type="EMBL" id="JABEQG010000013">
    <property type="protein sequence ID" value="MBB2156370.1"/>
    <property type="molecule type" value="Genomic_DNA"/>
</dbReference>
<sequence length="1008" mass="105749">MGRFRPQGVTGADRAAWQAWADARAQAAFRRARLLEDAGDPDGAWPWYERANRLAPDSPNVMFPLAVARLRGGDATGSVRLLRELTRRFDFPEGWAALSGALLAAGEDADAIAAAQHTLSRHAPPAGMDALFGRLAARANRPGWCGLSASGRLHGGGVRDPDIFFDGQPVRSRAGADGPVLPPCWRLARQVEVLAGGVPLLGSPLDPAAVQRTEGFVESGPRGLSGWLWHPADPDHVPELRLLDGRTGRLLLRQAVPEPATEVSSAVPLARPRRFAIPAACLPAGPVRVLGSDGRDLLGSPLATACEPCGGGCPGEADCPKRLPTGRPPCRPPDAPPARGRPAIVIPVHGDRAATLACLESVRDSVGPDVPVVVVDDATPVAALAADLDRLAAAGTIRLVRHARTLGFPASANDGMRAVAGHDVVLLNSDTLVAGGWLAELADVAYGAADIGTVTPLSNQASIFSWPGPDRMPDAESCPVFDLARVRHVMAAARAANRGVAVDVPTGHGFCLFIRHDCLAAFWQLQPDGPDSGPLRADLFAQGYGEENDFCLRAAAGGWRHVAAPGAFVGHVGGASFGAARPDLLRRNLDIVNALHPGYDARVAAHVAADPLFAARRRLDLVCWRRGGAGWDGAVLLVTHDQGGGVERVVRARAAAWRAQGARPVVLRPAPGGCRLEDVPDTASGPSAAAFASPRFRLPGEGDMLLAVLRASGVDSVEWHHSLGHGIDVRTLAASLGVPYEVHVHDYVWFCPRVALVGASGRYCGEPGPAGCAACLAPGGSLLEDGEGTIPDRLARHLARSRADLLGARAVMAPSDDAARRIGRHFPEIAVRVTPLEDDRPGMDLASFVRIYGGVACGGAAPAGRARPAGRVRVAVPGAIGVEKGYGILLEAARDAAARDLNLEFVVVGHTPDDDALIGTGRVFVTGPYRESDSVALLAAQGADLALLPSVWPETWCFALGLAWRAGLRAVVFDLGAMAERVRRTGRGRVLPLGMPIHELNTFLLSYA</sequence>
<evidence type="ECO:0000256" key="1">
    <source>
        <dbReference type="ARBA" id="ARBA00006739"/>
    </source>
</evidence>
<dbReference type="SUPFAM" id="SSF48452">
    <property type="entry name" value="TPR-like"/>
    <property type="match status" value="1"/>
</dbReference>
<evidence type="ECO:0000256" key="3">
    <source>
        <dbReference type="ARBA" id="ARBA00022679"/>
    </source>
</evidence>
<dbReference type="Pfam" id="PF13692">
    <property type="entry name" value="Glyco_trans_1_4"/>
    <property type="match status" value="1"/>
</dbReference>
<reference evidence="4 5" key="1">
    <citation type="submission" date="2020-04" db="EMBL/GenBank/DDBJ databases">
        <title>Description of novel Gluconacetobacter.</title>
        <authorList>
            <person name="Sombolestani A."/>
        </authorList>
    </citation>
    <scope>NUCLEOTIDE SEQUENCE [LARGE SCALE GENOMIC DNA]</scope>
    <source>
        <strain evidence="4 5">LMG 7603</strain>
    </source>
</reference>
<dbReference type="SUPFAM" id="SSF53448">
    <property type="entry name" value="Nucleotide-diphospho-sugar transferases"/>
    <property type="match status" value="1"/>
</dbReference>
<dbReference type="Gene3D" id="1.25.40.10">
    <property type="entry name" value="Tetratricopeptide repeat domain"/>
    <property type="match status" value="1"/>
</dbReference>
<dbReference type="InterPro" id="IPR029044">
    <property type="entry name" value="Nucleotide-diphossugar_trans"/>
</dbReference>
<organism evidence="4 5">
    <name type="scientific">Gluconacetobacter diazotrophicus</name>
    <name type="common">Acetobacter diazotrophicus</name>
    <dbReference type="NCBI Taxonomy" id="33996"/>
    <lineage>
        <taxon>Bacteria</taxon>
        <taxon>Pseudomonadati</taxon>
        <taxon>Pseudomonadota</taxon>
        <taxon>Alphaproteobacteria</taxon>
        <taxon>Acetobacterales</taxon>
        <taxon>Acetobacteraceae</taxon>
        <taxon>Gluconacetobacter</taxon>
    </lineage>
</organism>
<dbReference type="Gene3D" id="3.40.50.2000">
    <property type="entry name" value="Glycogen Phosphorylase B"/>
    <property type="match status" value="2"/>
</dbReference>
<dbReference type="InterPro" id="IPR011990">
    <property type="entry name" value="TPR-like_helical_dom_sf"/>
</dbReference>
<comment type="similarity">
    <text evidence="1">Belongs to the glycosyltransferase 2 family.</text>
</comment>
<keyword evidence="3 4" id="KW-0808">Transferase</keyword>
<protein>
    <submittedName>
        <fullName evidence="4">Glycosyltransferase</fullName>
    </submittedName>
</protein>
<dbReference type="PANTHER" id="PTHR43179:SF12">
    <property type="entry name" value="GALACTOFURANOSYLTRANSFERASE GLFT2"/>
    <property type="match status" value="1"/>
</dbReference>
<dbReference type="AlphaFoldDB" id="A0A7W4FEQ0"/>
<dbReference type="Gene3D" id="3.90.550.10">
    <property type="entry name" value="Spore Coat Polysaccharide Biosynthesis Protein SpsA, Chain A"/>
    <property type="match status" value="1"/>
</dbReference>